<dbReference type="EMBL" id="ML119667">
    <property type="protein sequence ID" value="RPA83021.1"/>
    <property type="molecule type" value="Genomic_DNA"/>
</dbReference>
<evidence type="ECO:0008006" key="3">
    <source>
        <dbReference type="Google" id="ProtNLM"/>
    </source>
</evidence>
<keyword evidence="2" id="KW-1185">Reference proteome</keyword>
<dbReference type="AlphaFoldDB" id="A0A3N4IFR9"/>
<accession>A0A3N4IFR9</accession>
<sequence>MNDLLAQTVNTRLIDSATLHALRMTDSAESRCKPSDLHTDDASTGESSKLYEICPSSSLNAFLKLPIELRLEVYSHCSALTLIQLARASPLFEDDLEKYPNIVSNSYYCVRSDTHFTDLFKAYVARAPVDDTPGYTKLNHLFFEIYQLRDFEEVQLFRRLYIPYPSDFPSQLEMYVCEECLWIRTAEESLHTTDSRSEHFFHDICINCLENYDTAEELLALLVEKGIAKPGEDLEDLQTDGRWV</sequence>
<evidence type="ECO:0000313" key="1">
    <source>
        <dbReference type="EMBL" id="RPA83021.1"/>
    </source>
</evidence>
<protein>
    <recommendedName>
        <fullName evidence="3">F-box domain-containing protein</fullName>
    </recommendedName>
</protein>
<organism evidence="1 2">
    <name type="scientific">Ascobolus immersus RN42</name>
    <dbReference type="NCBI Taxonomy" id="1160509"/>
    <lineage>
        <taxon>Eukaryota</taxon>
        <taxon>Fungi</taxon>
        <taxon>Dikarya</taxon>
        <taxon>Ascomycota</taxon>
        <taxon>Pezizomycotina</taxon>
        <taxon>Pezizomycetes</taxon>
        <taxon>Pezizales</taxon>
        <taxon>Ascobolaceae</taxon>
        <taxon>Ascobolus</taxon>
    </lineage>
</organism>
<name>A0A3N4IFR9_ASCIM</name>
<gene>
    <name evidence="1" type="ORF">BJ508DRAFT_305042</name>
</gene>
<proteinExistence type="predicted"/>
<reference evidence="1 2" key="1">
    <citation type="journal article" date="2018" name="Nat. Ecol. Evol.">
        <title>Pezizomycetes genomes reveal the molecular basis of ectomycorrhizal truffle lifestyle.</title>
        <authorList>
            <person name="Murat C."/>
            <person name="Payen T."/>
            <person name="Noel B."/>
            <person name="Kuo A."/>
            <person name="Morin E."/>
            <person name="Chen J."/>
            <person name="Kohler A."/>
            <person name="Krizsan K."/>
            <person name="Balestrini R."/>
            <person name="Da Silva C."/>
            <person name="Montanini B."/>
            <person name="Hainaut M."/>
            <person name="Levati E."/>
            <person name="Barry K.W."/>
            <person name="Belfiori B."/>
            <person name="Cichocki N."/>
            <person name="Clum A."/>
            <person name="Dockter R.B."/>
            <person name="Fauchery L."/>
            <person name="Guy J."/>
            <person name="Iotti M."/>
            <person name="Le Tacon F."/>
            <person name="Lindquist E.A."/>
            <person name="Lipzen A."/>
            <person name="Malagnac F."/>
            <person name="Mello A."/>
            <person name="Molinier V."/>
            <person name="Miyauchi S."/>
            <person name="Poulain J."/>
            <person name="Riccioni C."/>
            <person name="Rubini A."/>
            <person name="Sitrit Y."/>
            <person name="Splivallo R."/>
            <person name="Traeger S."/>
            <person name="Wang M."/>
            <person name="Zifcakova L."/>
            <person name="Wipf D."/>
            <person name="Zambonelli A."/>
            <person name="Paolocci F."/>
            <person name="Nowrousian M."/>
            <person name="Ottonello S."/>
            <person name="Baldrian P."/>
            <person name="Spatafora J.W."/>
            <person name="Henrissat B."/>
            <person name="Nagy L.G."/>
            <person name="Aury J.M."/>
            <person name="Wincker P."/>
            <person name="Grigoriev I.V."/>
            <person name="Bonfante P."/>
            <person name="Martin F.M."/>
        </authorList>
    </citation>
    <scope>NUCLEOTIDE SEQUENCE [LARGE SCALE GENOMIC DNA]</scope>
    <source>
        <strain evidence="1 2">RN42</strain>
    </source>
</reference>
<evidence type="ECO:0000313" key="2">
    <source>
        <dbReference type="Proteomes" id="UP000275078"/>
    </source>
</evidence>
<dbReference type="Proteomes" id="UP000275078">
    <property type="component" value="Unassembled WGS sequence"/>
</dbReference>